<accession>A0A1L8CVS2</accession>
<evidence type="ECO:0000313" key="2">
    <source>
        <dbReference type="Proteomes" id="UP000187485"/>
    </source>
</evidence>
<protein>
    <submittedName>
        <fullName evidence="1">Uncharacterized protein</fullName>
    </submittedName>
</protein>
<reference evidence="2" key="1">
    <citation type="submission" date="2016-12" db="EMBL/GenBank/DDBJ databases">
        <title>Draft Genome Sequences od Carboxydothermus pertinax and islandicus, Hydrogenogenic Carboxydotrophic Bacteria.</title>
        <authorList>
            <person name="Fukuyama Y."/>
            <person name="Ohmae K."/>
            <person name="Yoneda Y."/>
            <person name="Yoshida T."/>
            <person name="Sako Y."/>
        </authorList>
    </citation>
    <scope>NUCLEOTIDE SEQUENCE [LARGE SCALE GENOMIC DNA]</scope>
    <source>
        <strain evidence="2">Ug1</strain>
    </source>
</reference>
<keyword evidence="2" id="KW-1185">Reference proteome</keyword>
<evidence type="ECO:0000313" key="1">
    <source>
        <dbReference type="EMBL" id="GAV23055.1"/>
    </source>
</evidence>
<organism evidence="1 2">
    <name type="scientific">Carboxydothermus pertinax</name>
    <dbReference type="NCBI Taxonomy" id="870242"/>
    <lineage>
        <taxon>Bacteria</taxon>
        <taxon>Bacillati</taxon>
        <taxon>Bacillota</taxon>
        <taxon>Clostridia</taxon>
        <taxon>Thermoanaerobacterales</taxon>
        <taxon>Thermoanaerobacteraceae</taxon>
        <taxon>Carboxydothermus</taxon>
    </lineage>
</organism>
<dbReference type="Proteomes" id="UP000187485">
    <property type="component" value="Unassembled WGS sequence"/>
</dbReference>
<dbReference type="AlphaFoldDB" id="A0A1L8CVS2"/>
<name>A0A1L8CVS2_9THEO</name>
<dbReference type="EMBL" id="BDJK01000027">
    <property type="protein sequence ID" value="GAV23055.1"/>
    <property type="molecule type" value="Genomic_DNA"/>
</dbReference>
<sequence length="119" mass="14031">MLSNKGLYLVKDSYFGLRLMAIGVEFCDDCVGFHDTNRGHQFFGKLVKETKDGFIWHRVEETLEEGIKDFGLMEFQALTLEEYNQKVSQHVIGPVPEFNSTEELYEFYRRNFGKRGYHY</sequence>
<dbReference type="OrthoDB" id="1729849at2"/>
<dbReference type="STRING" id="870242.cpu_15650"/>
<dbReference type="RefSeq" id="WP_075859508.1">
    <property type="nucleotide sequence ID" value="NZ_BDJK01000027.1"/>
</dbReference>
<proteinExistence type="predicted"/>
<gene>
    <name evidence="1" type="ORF">cpu_15650</name>
</gene>
<comment type="caution">
    <text evidence="1">The sequence shown here is derived from an EMBL/GenBank/DDBJ whole genome shotgun (WGS) entry which is preliminary data.</text>
</comment>